<proteinExistence type="predicted"/>
<reference evidence="1" key="1">
    <citation type="submission" date="2020-03" db="EMBL/GenBank/DDBJ databases">
        <title>A high-quality chromosome-level genome assembly of a woody plant with both climbing and erect habits, Rhamnella rubrinervis.</title>
        <authorList>
            <person name="Lu Z."/>
            <person name="Yang Y."/>
            <person name="Zhu X."/>
            <person name="Sun Y."/>
        </authorList>
    </citation>
    <scope>NUCLEOTIDE SEQUENCE</scope>
    <source>
        <strain evidence="1">BYM</strain>
        <tissue evidence="1">Leaf</tissue>
    </source>
</reference>
<accession>A0A8K0GZC7</accession>
<gene>
    <name evidence="1" type="ORF">FNV43_RR16749</name>
</gene>
<dbReference type="EMBL" id="VOIH02000007">
    <property type="protein sequence ID" value="KAF3442831.1"/>
    <property type="molecule type" value="Genomic_DNA"/>
</dbReference>
<organism evidence="1 2">
    <name type="scientific">Rhamnella rubrinervis</name>
    <dbReference type="NCBI Taxonomy" id="2594499"/>
    <lineage>
        <taxon>Eukaryota</taxon>
        <taxon>Viridiplantae</taxon>
        <taxon>Streptophyta</taxon>
        <taxon>Embryophyta</taxon>
        <taxon>Tracheophyta</taxon>
        <taxon>Spermatophyta</taxon>
        <taxon>Magnoliopsida</taxon>
        <taxon>eudicotyledons</taxon>
        <taxon>Gunneridae</taxon>
        <taxon>Pentapetalae</taxon>
        <taxon>rosids</taxon>
        <taxon>fabids</taxon>
        <taxon>Rosales</taxon>
        <taxon>Rhamnaceae</taxon>
        <taxon>rhamnoid group</taxon>
        <taxon>Rhamneae</taxon>
        <taxon>Rhamnella</taxon>
    </lineage>
</organism>
<dbReference type="Proteomes" id="UP000796880">
    <property type="component" value="Unassembled WGS sequence"/>
</dbReference>
<evidence type="ECO:0000313" key="1">
    <source>
        <dbReference type="EMBL" id="KAF3442831.1"/>
    </source>
</evidence>
<evidence type="ECO:0000313" key="2">
    <source>
        <dbReference type="Proteomes" id="UP000796880"/>
    </source>
</evidence>
<keyword evidence="2" id="KW-1185">Reference proteome</keyword>
<sequence length="81" mass="9009">MVDFPWMTVMELGLVVDFVDIVVAEMAGVVKVAPLDMVKEGPPHDPMDRVEEKNILTIMLSSPTCEDDRLLNDSRGRSSGY</sequence>
<dbReference type="AlphaFoldDB" id="A0A8K0GZC7"/>
<name>A0A8K0GZC7_9ROSA</name>
<comment type="caution">
    <text evidence="1">The sequence shown here is derived from an EMBL/GenBank/DDBJ whole genome shotgun (WGS) entry which is preliminary data.</text>
</comment>
<protein>
    <submittedName>
        <fullName evidence="1">Uncharacterized protein</fullName>
    </submittedName>
</protein>